<dbReference type="AlphaFoldDB" id="A0AAE0JV13"/>
<dbReference type="Pfam" id="PF01926">
    <property type="entry name" value="MMR_HSR1"/>
    <property type="match status" value="1"/>
</dbReference>
<name>A0AAE0JV13_9PEZI</name>
<evidence type="ECO:0000313" key="4">
    <source>
        <dbReference type="Proteomes" id="UP001287356"/>
    </source>
</evidence>
<evidence type="ECO:0000313" key="3">
    <source>
        <dbReference type="EMBL" id="KAK3361970.1"/>
    </source>
</evidence>
<evidence type="ECO:0000256" key="1">
    <source>
        <dbReference type="SAM" id="MobiDB-lite"/>
    </source>
</evidence>
<keyword evidence="4" id="KW-1185">Reference proteome</keyword>
<comment type="caution">
    <text evidence="3">The sequence shown here is derived from an EMBL/GenBank/DDBJ whole genome shotgun (WGS) entry which is preliminary data.</text>
</comment>
<evidence type="ECO:0000259" key="2">
    <source>
        <dbReference type="Pfam" id="PF01926"/>
    </source>
</evidence>
<proteinExistence type="predicted"/>
<sequence length="383" mass="44307">MTNGNEIQDAYVAVMGVTGVGKSSFIATCSGKPVKIGHNLESCTADVEEVSFMYNRNLRVHLIDKPGFDDTGTSDVGVLQDVAHWLSASFVDGVRLSATSMWSDEEGKKQQELERERQLIETDAFWGLMYKRGSRVFRYLNTRESALDLVGCILSLHNKITLEIQDEIVNQGHEIGETAAAHELNAEILRERANYLADLAAAKEYMKTAILEHDSQLQQIYKNQIDGLQDQIQRATDEQQKLTQTLEQVTRCKEEEFSAFREQIMREREQERERYDRERQEEIIRLRQHAEEERMRQQEASLEERQRAMDEQKRDHEAKIREIEERHRNFMNNLPRPSKHPEKATAQLTLLRPLNGRARRDPNTTHRTMAHNDGDGSVARFVD</sequence>
<dbReference type="EMBL" id="JAULSN010000010">
    <property type="protein sequence ID" value="KAK3361970.1"/>
    <property type="molecule type" value="Genomic_DNA"/>
</dbReference>
<feature type="compositionally biased region" description="Basic and acidic residues" evidence="1">
    <location>
        <begin position="358"/>
        <end position="374"/>
    </location>
</feature>
<feature type="domain" description="G" evidence="2">
    <location>
        <begin position="12"/>
        <end position="71"/>
    </location>
</feature>
<organism evidence="3 4">
    <name type="scientific">Lasiosphaeria ovina</name>
    <dbReference type="NCBI Taxonomy" id="92902"/>
    <lineage>
        <taxon>Eukaryota</taxon>
        <taxon>Fungi</taxon>
        <taxon>Dikarya</taxon>
        <taxon>Ascomycota</taxon>
        <taxon>Pezizomycotina</taxon>
        <taxon>Sordariomycetes</taxon>
        <taxon>Sordariomycetidae</taxon>
        <taxon>Sordariales</taxon>
        <taxon>Lasiosphaeriaceae</taxon>
        <taxon>Lasiosphaeria</taxon>
    </lineage>
</organism>
<accession>A0AAE0JV13</accession>
<dbReference type="InterPro" id="IPR006073">
    <property type="entry name" value="GTP-bd"/>
</dbReference>
<feature type="region of interest" description="Disordered" evidence="1">
    <location>
        <begin position="356"/>
        <end position="383"/>
    </location>
</feature>
<dbReference type="Gene3D" id="3.40.50.300">
    <property type="entry name" value="P-loop containing nucleotide triphosphate hydrolases"/>
    <property type="match status" value="1"/>
</dbReference>
<dbReference type="CDD" id="cd00882">
    <property type="entry name" value="Ras_like_GTPase"/>
    <property type="match status" value="1"/>
</dbReference>
<feature type="region of interest" description="Disordered" evidence="1">
    <location>
        <begin position="290"/>
        <end position="316"/>
    </location>
</feature>
<dbReference type="InterPro" id="IPR027417">
    <property type="entry name" value="P-loop_NTPase"/>
</dbReference>
<gene>
    <name evidence="3" type="ORF">B0T24DRAFT_724396</name>
</gene>
<dbReference type="Proteomes" id="UP001287356">
    <property type="component" value="Unassembled WGS sequence"/>
</dbReference>
<reference evidence="3" key="1">
    <citation type="journal article" date="2023" name="Mol. Phylogenet. Evol.">
        <title>Genome-scale phylogeny and comparative genomics of the fungal order Sordariales.</title>
        <authorList>
            <person name="Hensen N."/>
            <person name="Bonometti L."/>
            <person name="Westerberg I."/>
            <person name="Brannstrom I.O."/>
            <person name="Guillou S."/>
            <person name="Cros-Aarteil S."/>
            <person name="Calhoun S."/>
            <person name="Haridas S."/>
            <person name="Kuo A."/>
            <person name="Mondo S."/>
            <person name="Pangilinan J."/>
            <person name="Riley R."/>
            <person name="LaButti K."/>
            <person name="Andreopoulos B."/>
            <person name="Lipzen A."/>
            <person name="Chen C."/>
            <person name="Yan M."/>
            <person name="Daum C."/>
            <person name="Ng V."/>
            <person name="Clum A."/>
            <person name="Steindorff A."/>
            <person name="Ohm R.A."/>
            <person name="Martin F."/>
            <person name="Silar P."/>
            <person name="Natvig D.O."/>
            <person name="Lalanne C."/>
            <person name="Gautier V."/>
            <person name="Ament-Velasquez S.L."/>
            <person name="Kruys A."/>
            <person name="Hutchinson M.I."/>
            <person name="Powell A.J."/>
            <person name="Barry K."/>
            <person name="Miller A.N."/>
            <person name="Grigoriev I.V."/>
            <person name="Debuchy R."/>
            <person name="Gladieux P."/>
            <person name="Hiltunen Thoren M."/>
            <person name="Johannesson H."/>
        </authorList>
    </citation>
    <scope>NUCLEOTIDE SEQUENCE</scope>
    <source>
        <strain evidence="3">CBS 958.72</strain>
    </source>
</reference>
<dbReference type="SUPFAM" id="SSF52540">
    <property type="entry name" value="P-loop containing nucleoside triphosphate hydrolases"/>
    <property type="match status" value="1"/>
</dbReference>
<protein>
    <recommendedName>
        <fullName evidence="2">G domain-containing protein</fullName>
    </recommendedName>
</protein>
<dbReference type="GO" id="GO:0005525">
    <property type="term" value="F:GTP binding"/>
    <property type="evidence" value="ECO:0007669"/>
    <property type="project" value="InterPro"/>
</dbReference>
<reference evidence="3" key="2">
    <citation type="submission" date="2023-06" db="EMBL/GenBank/DDBJ databases">
        <authorList>
            <consortium name="Lawrence Berkeley National Laboratory"/>
            <person name="Haridas S."/>
            <person name="Hensen N."/>
            <person name="Bonometti L."/>
            <person name="Westerberg I."/>
            <person name="Brannstrom I.O."/>
            <person name="Guillou S."/>
            <person name="Cros-Aarteil S."/>
            <person name="Calhoun S."/>
            <person name="Kuo A."/>
            <person name="Mondo S."/>
            <person name="Pangilinan J."/>
            <person name="Riley R."/>
            <person name="Labutti K."/>
            <person name="Andreopoulos B."/>
            <person name="Lipzen A."/>
            <person name="Chen C."/>
            <person name="Yanf M."/>
            <person name="Daum C."/>
            <person name="Ng V."/>
            <person name="Clum A."/>
            <person name="Steindorff A."/>
            <person name="Ohm R."/>
            <person name="Martin F."/>
            <person name="Silar P."/>
            <person name="Natvig D."/>
            <person name="Lalanne C."/>
            <person name="Gautier V."/>
            <person name="Ament-Velasquez S.L."/>
            <person name="Kruys A."/>
            <person name="Hutchinson M.I."/>
            <person name="Powell A.J."/>
            <person name="Barry K."/>
            <person name="Miller A.N."/>
            <person name="Grigoriev I.V."/>
            <person name="Debuchy R."/>
            <person name="Gladieux P."/>
            <person name="Thoren M.H."/>
            <person name="Johannesson H."/>
        </authorList>
    </citation>
    <scope>NUCLEOTIDE SEQUENCE</scope>
    <source>
        <strain evidence="3">CBS 958.72</strain>
    </source>
</reference>